<dbReference type="EMBL" id="DPSM01000013">
    <property type="protein sequence ID" value="HCJ99708.1"/>
    <property type="molecule type" value="Genomic_DNA"/>
</dbReference>
<organism evidence="1 2">
    <name type="scientific">Serratia grimesii</name>
    <dbReference type="NCBI Taxonomy" id="82995"/>
    <lineage>
        <taxon>Bacteria</taxon>
        <taxon>Pseudomonadati</taxon>
        <taxon>Pseudomonadota</taxon>
        <taxon>Gammaproteobacteria</taxon>
        <taxon>Enterobacterales</taxon>
        <taxon>Yersiniaceae</taxon>
        <taxon>Serratia</taxon>
    </lineage>
</organism>
<comment type="caution">
    <text evidence="1">The sequence shown here is derived from an EMBL/GenBank/DDBJ whole genome shotgun (WGS) entry which is preliminary data.</text>
</comment>
<reference evidence="1 2" key="1">
    <citation type="journal article" date="2018" name="Nat. Biotechnol.">
        <title>A standardized bacterial taxonomy based on genome phylogeny substantially revises the tree of life.</title>
        <authorList>
            <person name="Parks D.H."/>
            <person name="Chuvochina M."/>
            <person name="Waite D.W."/>
            <person name="Rinke C."/>
            <person name="Skarshewski A."/>
            <person name="Chaumeil P.A."/>
            <person name="Hugenholtz P."/>
        </authorList>
    </citation>
    <scope>NUCLEOTIDE SEQUENCE [LARGE SCALE GENOMIC DNA]</scope>
    <source>
        <strain evidence="1">UBA11264</strain>
    </source>
</reference>
<name>A0A9C7QVR3_9GAMM</name>
<gene>
    <name evidence="1" type="ORF">DHV72_06715</name>
</gene>
<evidence type="ECO:0000313" key="1">
    <source>
        <dbReference type="EMBL" id="HCJ99708.1"/>
    </source>
</evidence>
<accession>A0A9C7QVR3</accession>
<protein>
    <submittedName>
        <fullName evidence="1">Uncharacterized protein</fullName>
    </submittedName>
</protein>
<dbReference type="AlphaFoldDB" id="A0A9C7QVR3"/>
<proteinExistence type="predicted"/>
<evidence type="ECO:0000313" key="2">
    <source>
        <dbReference type="Proteomes" id="UP000262210"/>
    </source>
</evidence>
<sequence>MCSVSRCHSSSEEASSAAMRWASTTGLLDCPLARPRQACSSLS</sequence>
<dbReference type="Proteomes" id="UP000262210">
    <property type="component" value="Unassembled WGS sequence"/>
</dbReference>